<evidence type="ECO:0000313" key="3">
    <source>
        <dbReference type="EMBL" id="MFC0469300.1"/>
    </source>
</evidence>
<gene>
    <name evidence="3" type="ORF">ACFFHM_01790</name>
</gene>
<dbReference type="Proteomes" id="UP001589838">
    <property type="component" value="Unassembled WGS sequence"/>
</dbReference>
<protein>
    <recommendedName>
        <fullName evidence="5">DUF4367 domain-containing protein</fullName>
    </recommendedName>
</protein>
<sequence>MKHVTLWLFSFVVIAAIMLTGCGEGATVEKVEGDNQTASETESETKPNWLEEKETLTAEEQMIKTFVSDFYSSDPEAREQAIIEYVHPDVQEFFLFVSGFTDDTTTIDLEKFAVIETVEHEEDGETGMITLTRTEDESGKLHEKIFFVYEEKLGWIFSPTSEDAEMREVFDEMRALLSAEVPPADQLVTYEEEEEIEEESSSADSEKEVGTRNNPLTIGERVSLTYYDLFHGNVQLDIELLEVISGDAAWEMVRQGNQFNDEPGEGQEYILAKYHVVVNEVEEEPFDLNHSLFDAVSSGGNTYDQFISVSGLEPDLWNELYEGAEREGYTYFLVDQDDENPLAAFQRKSDAEVWFQLRAE</sequence>
<proteinExistence type="predicted"/>
<dbReference type="RefSeq" id="WP_335962995.1">
    <property type="nucleotide sequence ID" value="NZ_JAXBLX010000039.1"/>
</dbReference>
<dbReference type="EMBL" id="JBHLUX010000004">
    <property type="protein sequence ID" value="MFC0469300.1"/>
    <property type="molecule type" value="Genomic_DNA"/>
</dbReference>
<dbReference type="PROSITE" id="PS51257">
    <property type="entry name" value="PROKAR_LIPOPROTEIN"/>
    <property type="match status" value="1"/>
</dbReference>
<evidence type="ECO:0000313" key="4">
    <source>
        <dbReference type="Proteomes" id="UP001589838"/>
    </source>
</evidence>
<dbReference type="Gene3D" id="2.60.40.1240">
    <property type="match status" value="1"/>
</dbReference>
<keyword evidence="4" id="KW-1185">Reference proteome</keyword>
<name>A0ABV6K8M7_9BACI</name>
<feature type="signal peptide" evidence="2">
    <location>
        <begin position="1"/>
        <end position="15"/>
    </location>
</feature>
<evidence type="ECO:0000256" key="2">
    <source>
        <dbReference type="SAM" id="SignalP"/>
    </source>
</evidence>
<evidence type="ECO:0000256" key="1">
    <source>
        <dbReference type="ARBA" id="ARBA00022729"/>
    </source>
</evidence>
<keyword evidence="1 2" id="KW-0732">Signal</keyword>
<feature type="chain" id="PRO_5046790848" description="DUF4367 domain-containing protein" evidence="2">
    <location>
        <begin position="16"/>
        <end position="360"/>
    </location>
</feature>
<comment type="caution">
    <text evidence="3">The sequence shown here is derived from an EMBL/GenBank/DDBJ whole genome shotgun (WGS) entry which is preliminary data.</text>
</comment>
<dbReference type="InterPro" id="IPR029050">
    <property type="entry name" value="Immunoprotect_excell_Ig-like"/>
</dbReference>
<accession>A0ABV6K8M7</accession>
<organism evidence="3 4">
    <name type="scientific">Halalkalibacter kiskunsagensis</name>
    <dbReference type="NCBI Taxonomy" id="1548599"/>
    <lineage>
        <taxon>Bacteria</taxon>
        <taxon>Bacillati</taxon>
        <taxon>Bacillota</taxon>
        <taxon>Bacilli</taxon>
        <taxon>Bacillales</taxon>
        <taxon>Bacillaceae</taxon>
        <taxon>Halalkalibacter</taxon>
    </lineage>
</organism>
<reference evidence="3 4" key="1">
    <citation type="submission" date="2024-09" db="EMBL/GenBank/DDBJ databases">
        <authorList>
            <person name="Sun Q."/>
            <person name="Mori K."/>
        </authorList>
    </citation>
    <scope>NUCLEOTIDE SEQUENCE [LARGE SCALE GENOMIC DNA]</scope>
    <source>
        <strain evidence="3 4">NCAIM B.02610</strain>
    </source>
</reference>
<evidence type="ECO:0008006" key="5">
    <source>
        <dbReference type="Google" id="ProtNLM"/>
    </source>
</evidence>